<evidence type="ECO:0000313" key="1">
    <source>
        <dbReference type="EMBL" id="CAA2631827.1"/>
    </source>
</evidence>
<organism evidence="1">
    <name type="scientific">Spirodela intermedia</name>
    <name type="common">Intermediate duckweed</name>
    <dbReference type="NCBI Taxonomy" id="51605"/>
    <lineage>
        <taxon>Eukaryota</taxon>
        <taxon>Viridiplantae</taxon>
        <taxon>Streptophyta</taxon>
        <taxon>Embryophyta</taxon>
        <taxon>Tracheophyta</taxon>
        <taxon>Spermatophyta</taxon>
        <taxon>Magnoliopsida</taxon>
        <taxon>Liliopsida</taxon>
        <taxon>Araceae</taxon>
        <taxon>Lemnoideae</taxon>
        <taxon>Spirodela</taxon>
    </lineage>
</organism>
<gene>
    <name evidence="1" type="ORF">SI7747_14017475</name>
</gene>
<dbReference type="EMBL" id="CACRZD030000014">
    <property type="protein sequence ID" value="CAA6671070.1"/>
    <property type="molecule type" value="Genomic_DNA"/>
</dbReference>
<name>A0A7I8JLU9_SPIIN</name>
<protein>
    <submittedName>
        <fullName evidence="1">Uncharacterized protein</fullName>
    </submittedName>
</protein>
<dbReference type="EMBL" id="LR743601">
    <property type="protein sequence ID" value="CAA2631827.1"/>
    <property type="molecule type" value="Genomic_DNA"/>
</dbReference>
<sequence>MKISSSSSTSSDANLSAWFLGRDSPVLGSMIFSSAFLTTVPHDPDLTLKGSLAKARHMESTGPASVIP</sequence>
<accession>A0A7I8JLU9</accession>
<reference evidence="1 2" key="1">
    <citation type="submission" date="2019-12" db="EMBL/GenBank/DDBJ databases">
        <authorList>
            <person name="Scholz U."/>
            <person name="Mascher M."/>
            <person name="Fiebig A."/>
        </authorList>
    </citation>
    <scope>NUCLEOTIDE SEQUENCE</scope>
</reference>
<keyword evidence="2" id="KW-1185">Reference proteome</keyword>
<proteinExistence type="predicted"/>
<dbReference type="Proteomes" id="UP001189122">
    <property type="component" value="Unassembled WGS sequence"/>
</dbReference>
<evidence type="ECO:0000313" key="2">
    <source>
        <dbReference type="Proteomes" id="UP001189122"/>
    </source>
</evidence>
<dbReference type="AlphaFoldDB" id="A0A7I8JLU9"/>